<dbReference type="InterPro" id="IPR002659">
    <property type="entry name" value="Glyco_trans_31"/>
</dbReference>
<name>A0A8B9PDZ1_APTOW</name>
<dbReference type="GO" id="GO:0006493">
    <property type="term" value="P:protein O-linked glycosylation"/>
    <property type="evidence" value="ECO:0007669"/>
    <property type="project" value="TreeGrafter"/>
</dbReference>
<evidence type="ECO:0000313" key="14">
    <source>
        <dbReference type="Ensembl" id="ENSAOWP00000008574.1"/>
    </source>
</evidence>
<dbReference type="GO" id="GO:0000139">
    <property type="term" value="C:Golgi membrane"/>
    <property type="evidence" value="ECO:0007669"/>
    <property type="project" value="UniProtKB-SubCell"/>
</dbReference>
<dbReference type="GO" id="GO:0016758">
    <property type="term" value="F:hexosyltransferase activity"/>
    <property type="evidence" value="ECO:0007669"/>
    <property type="project" value="InterPro"/>
</dbReference>
<accession>A0A8B9PDZ1</accession>
<reference evidence="14" key="1">
    <citation type="submission" date="2025-08" db="UniProtKB">
        <authorList>
            <consortium name="Ensembl"/>
        </authorList>
    </citation>
    <scope>IDENTIFICATION</scope>
</reference>
<dbReference type="PANTHER" id="PTHR11214">
    <property type="entry name" value="BETA-1,3-N-ACETYLGLUCOSAMINYLTRANSFERASE"/>
    <property type="match status" value="1"/>
</dbReference>
<evidence type="ECO:0000256" key="12">
    <source>
        <dbReference type="ARBA" id="ARBA00023180"/>
    </source>
</evidence>
<evidence type="ECO:0000256" key="13">
    <source>
        <dbReference type="RuleBase" id="RU363063"/>
    </source>
</evidence>
<dbReference type="EC" id="2.4.1.-" evidence="13"/>
<comment type="subcellular location">
    <subcellularLocation>
        <location evidence="1 13">Golgi apparatus membrane</location>
        <topology evidence="1 13">Single-pass type II membrane protein</topology>
    </subcellularLocation>
</comment>
<evidence type="ECO:0000256" key="11">
    <source>
        <dbReference type="ARBA" id="ARBA00023136"/>
    </source>
</evidence>
<dbReference type="Ensembl" id="ENSAOWT00000009700.1">
    <property type="protein sequence ID" value="ENSAOWP00000008574.1"/>
    <property type="gene ID" value="ENSAOWG00000005892.1"/>
</dbReference>
<keyword evidence="10" id="KW-0443">Lipid metabolism</keyword>
<dbReference type="AlphaFoldDB" id="A0A8B9PDZ1"/>
<evidence type="ECO:0000256" key="4">
    <source>
        <dbReference type="ARBA" id="ARBA00022676"/>
    </source>
</evidence>
<evidence type="ECO:0000256" key="6">
    <source>
        <dbReference type="ARBA" id="ARBA00022692"/>
    </source>
</evidence>
<keyword evidence="9 13" id="KW-0333">Golgi apparatus</keyword>
<keyword evidence="12" id="KW-0325">Glycoprotein</keyword>
<keyword evidence="6" id="KW-0812">Transmembrane</keyword>
<organism evidence="14 15">
    <name type="scientific">Apteryx owenii</name>
    <name type="common">Little spotted kiwi</name>
    <dbReference type="NCBI Taxonomy" id="8824"/>
    <lineage>
        <taxon>Eukaryota</taxon>
        <taxon>Metazoa</taxon>
        <taxon>Chordata</taxon>
        <taxon>Craniata</taxon>
        <taxon>Vertebrata</taxon>
        <taxon>Euteleostomi</taxon>
        <taxon>Archelosauria</taxon>
        <taxon>Archosauria</taxon>
        <taxon>Dinosauria</taxon>
        <taxon>Saurischia</taxon>
        <taxon>Theropoda</taxon>
        <taxon>Coelurosauria</taxon>
        <taxon>Aves</taxon>
        <taxon>Palaeognathae</taxon>
        <taxon>Apterygiformes</taxon>
        <taxon>Apterygidae</taxon>
        <taxon>Apteryx</taxon>
    </lineage>
</organism>
<keyword evidence="7" id="KW-0735">Signal-anchor</keyword>
<protein>
    <recommendedName>
        <fullName evidence="13">Hexosyltransferase</fullName>
        <ecNumber evidence="13">2.4.1.-</ecNumber>
    </recommendedName>
</protein>
<dbReference type="Gene3D" id="3.90.550.50">
    <property type="match status" value="1"/>
</dbReference>
<keyword evidence="4 13" id="KW-0328">Glycosyltransferase</keyword>
<evidence type="ECO:0000256" key="7">
    <source>
        <dbReference type="ARBA" id="ARBA00022968"/>
    </source>
</evidence>
<evidence type="ECO:0000256" key="8">
    <source>
        <dbReference type="ARBA" id="ARBA00022989"/>
    </source>
</evidence>
<proteinExistence type="inferred from homology"/>
<reference evidence="14" key="2">
    <citation type="submission" date="2025-09" db="UniProtKB">
        <authorList>
            <consortium name="Ensembl"/>
        </authorList>
    </citation>
    <scope>IDENTIFICATION</scope>
</reference>
<dbReference type="Proteomes" id="UP000694424">
    <property type="component" value="Unplaced"/>
</dbReference>
<comment type="pathway">
    <text evidence="2">Protein modification; protein glycosylation.</text>
</comment>
<dbReference type="PANTHER" id="PTHR11214:SF378">
    <property type="entry name" value="BETA-1,3-GALACTOSYLTRANSFERASE 4"/>
    <property type="match status" value="1"/>
</dbReference>
<keyword evidence="15" id="KW-1185">Reference proteome</keyword>
<keyword evidence="5" id="KW-0808">Transferase</keyword>
<dbReference type="Pfam" id="PF01762">
    <property type="entry name" value="Galactosyl_T"/>
    <property type="match status" value="1"/>
</dbReference>
<evidence type="ECO:0000256" key="2">
    <source>
        <dbReference type="ARBA" id="ARBA00004922"/>
    </source>
</evidence>
<evidence type="ECO:0000256" key="5">
    <source>
        <dbReference type="ARBA" id="ARBA00022679"/>
    </source>
</evidence>
<evidence type="ECO:0000256" key="9">
    <source>
        <dbReference type="ARBA" id="ARBA00023034"/>
    </source>
</evidence>
<evidence type="ECO:0000256" key="3">
    <source>
        <dbReference type="ARBA" id="ARBA00008661"/>
    </source>
</evidence>
<sequence>GGSGTGEELLAAALAAWLDWAGPGSDGTLAAPRGCGAAPPFLLVLVASAPDHAAQRQAVRQTWGAGEAPAGRTTRTLFGLGVPAAAAQRAALASEARRHGDLLQGPFADTYRNLTRKTLLLLSWAAARCPGARFVLKADDDAYVNVPALVTHLGALGSPRRLYLGRVHWRVQPQRDPAGRHHVPSALYPAAAFPPYCSGTAYVLSGDAVGAVLAAAPRVPAVAPEDVFVGLCARRAGLAPRHSARMAGASRFPLDACCYGEVLLSAHRLAPGELRRAWALARAVPRPCSRLQRALGMLRCSVLAALEWLWR</sequence>
<keyword evidence="11" id="KW-0472">Membrane</keyword>
<evidence type="ECO:0000256" key="1">
    <source>
        <dbReference type="ARBA" id="ARBA00004323"/>
    </source>
</evidence>
<evidence type="ECO:0000313" key="15">
    <source>
        <dbReference type="Proteomes" id="UP000694424"/>
    </source>
</evidence>
<dbReference type="FunFam" id="3.90.550.50:FF:000001">
    <property type="entry name" value="Hexosyltransferase"/>
    <property type="match status" value="1"/>
</dbReference>
<dbReference type="GO" id="GO:0006629">
    <property type="term" value="P:lipid metabolic process"/>
    <property type="evidence" value="ECO:0007669"/>
    <property type="project" value="UniProtKB-KW"/>
</dbReference>
<keyword evidence="8" id="KW-1133">Transmembrane helix</keyword>
<comment type="similarity">
    <text evidence="3 13">Belongs to the glycosyltransferase 31 family.</text>
</comment>
<evidence type="ECO:0000256" key="10">
    <source>
        <dbReference type="ARBA" id="ARBA00023098"/>
    </source>
</evidence>